<dbReference type="AlphaFoldDB" id="F5RQD2"/>
<dbReference type="SUPFAM" id="SSF102114">
    <property type="entry name" value="Radical SAM enzymes"/>
    <property type="match status" value="1"/>
</dbReference>
<dbReference type="OrthoDB" id="9805809at2"/>
<dbReference type="SFLD" id="SFLDS00029">
    <property type="entry name" value="Radical_SAM"/>
    <property type="match status" value="1"/>
</dbReference>
<dbReference type="STRING" id="888060.HMPREF9081_2468"/>
<proteinExistence type="predicted"/>
<dbReference type="PANTHER" id="PTHR11228:SF7">
    <property type="entry name" value="PQQA PEPTIDE CYCLASE"/>
    <property type="match status" value="1"/>
</dbReference>
<dbReference type="EMBL" id="AFHQ01000060">
    <property type="protein sequence ID" value="EGK56966.1"/>
    <property type="molecule type" value="Genomic_DNA"/>
</dbReference>
<feature type="domain" description="Radical SAM core" evidence="5">
    <location>
        <begin position="95"/>
        <end position="310"/>
    </location>
</feature>
<dbReference type="GO" id="GO:0003824">
    <property type="term" value="F:catalytic activity"/>
    <property type="evidence" value="ECO:0007669"/>
    <property type="project" value="InterPro"/>
</dbReference>
<dbReference type="eggNOG" id="COG0535">
    <property type="taxonomic scope" value="Bacteria"/>
</dbReference>
<organism evidence="6 7">
    <name type="scientific">Centipeda periodontii DSM 2778</name>
    <dbReference type="NCBI Taxonomy" id="888060"/>
    <lineage>
        <taxon>Bacteria</taxon>
        <taxon>Bacillati</taxon>
        <taxon>Bacillota</taxon>
        <taxon>Negativicutes</taxon>
        <taxon>Selenomonadales</taxon>
        <taxon>Selenomonadaceae</taxon>
        <taxon>Centipeda</taxon>
    </lineage>
</organism>
<dbReference type="Gene3D" id="3.20.20.70">
    <property type="entry name" value="Aldolase class I"/>
    <property type="match status" value="1"/>
</dbReference>
<dbReference type="PROSITE" id="PS51918">
    <property type="entry name" value="RADICAL_SAM"/>
    <property type="match status" value="1"/>
</dbReference>
<keyword evidence="3" id="KW-0408">Iron</keyword>
<evidence type="ECO:0000256" key="1">
    <source>
        <dbReference type="ARBA" id="ARBA00022691"/>
    </source>
</evidence>
<evidence type="ECO:0000256" key="2">
    <source>
        <dbReference type="ARBA" id="ARBA00022723"/>
    </source>
</evidence>
<dbReference type="InterPro" id="IPR050377">
    <property type="entry name" value="Radical_SAM_PqqE_MftC-like"/>
</dbReference>
<dbReference type="InterPro" id="IPR007197">
    <property type="entry name" value="rSAM"/>
</dbReference>
<name>F5RQD2_9FIRM</name>
<keyword evidence="7" id="KW-1185">Reference proteome</keyword>
<dbReference type="SFLD" id="SFLDG01067">
    <property type="entry name" value="SPASM/twitch_domain_containing"/>
    <property type="match status" value="1"/>
</dbReference>
<dbReference type="RefSeq" id="WP_006307646.1">
    <property type="nucleotide sequence ID" value="NZ_GL892076.1"/>
</dbReference>
<dbReference type="Proteomes" id="UP000004067">
    <property type="component" value="Unassembled WGS sequence"/>
</dbReference>
<keyword evidence="4" id="KW-0411">Iron-sulfur</keyword>
<dbReference type="InterPro" id="IPR058240">
    <property type="entry name" value="rSAM_sf"/>
</dbReference>
<reference evidence="6 7" key="1">
    <citation type="submission" date="2011-04" db="EMBL/GenBank/DDBJ databases">
        <authorList>
            <person name="Muzny D."/>
            <person name="Qin X."/>
            <person name="Deng J."/>
            <person name="Jiang H."/>
            <person name="Liu Y."/>
            <person name="Qu J."/>
            <person name="Song X.-Z."/>
            <person name="Zhang L."/>
            <person name="Thornton R."/>
            <person name="Coyle M."/>
            <person name="Francisco L."/>
            <person name="Jackson L."/>
            <person name="Javaid M."/>
            <person name="Korchina V."/>
            <person name="Kovar C."/>
            <person name="Mata R."/>
            <person name="Mathew T."/>
            <person name="Ngo R."/>
            <person name="Nguyen L."/>
            <person name="Nguyen N."/>
            <person name="Okwuonu G."/>
            <person name="Ongeri F."/>
            <person name="Pham C."/>
            <person name="Simmons D."/>
            <person name="Wilczek-Boney K."/>
            <person name="Hale W."/>
            <person name="Jakkamsetti A."/>
            <person name="Pham P."/>
            <person name="Ruth R."/>
            <person name="San Lucas F."/>
            <person name="Warren J."/>
            <person name="Zhang J."/>
            <person name="Zhao Z."/>
            <person name="Zhou C."/>
            <person name="Zhu D."/>
            <person name="Lee S."/>
            <person name="Bess C."/>
            <person name="Blankenburg K."/>
            <person name="Forbes L."/>
            <person name="Fu Q."/>
            <person name="Gubbala S."/>
            <person name="Hirani K."/>
            <person name="Jayaseelan J.C."/>
            <person name="Lara F."/>
            <person name="Munidasa M."/>
            <person name="Palculict T."/>
            <person name="Patil S."/>
            <person name="Pu L.-L."/>
            <person name="Saada N."/>
            <person name="Tang L."/>
            <person name="Weissenberger G."/>
            <person name="Zhu Y."/>
            <person name="Hemphill L."/>
            <person name="Shang Y."/>
            <person name="Youmans B."/>
            <person name="Ayvaz T."/>
            <person name="Ross M."/>
            <person name="Santibanez J."/>
            <person name="Aqrawi P."/>
            <person name="Gross S."/>
            <person name="Joshi V."/>
            <person name="Fowler G."/>
            <person name="Nazareth L."/>
            <person name="Reid J."/>
            <person name="Worley K."/>
            <person name="Petrosino J."/>
            <person name="Highlander S."/>
            <person name="Gibbs R."/>
        </authorList>
    </citation>
    <scope>NUCLEOTIDE SEQUENCE [LARGE SCALE GENOMIC DNA]</scope>
    <source>
        <strain evidence="6 7">DSM 2778</strain>
    </source>
</reference>
<evidence type="ECO:0000313" key="6">
    <source>
        <dbReference type="EMBL" id="EGK56966.1"/>
    </source>
</evidence>
<evidence type="ECO:0000259" key="5">
    <source>
        <dbReference type="PROSITE" id="PS51918"/>
    </source>
</evidence>
<dbReference type="GO" id="GO:0051536">
    <property type="term" value="F:iron-sulfur cluster binding"/>
    <property type="evidence" value="ECO:0007669"/>
    <property type="project" value="UniProtKB-KW"/>
</dbReference>
<sequence length="479" mass="55094">MNYIDKIKEEFEGREIYICDISGTDGKRINFDLGNVSLCHEYVAWKPQEVKSLASWDTIGSETYYERIYDLMKKMQSPDFPCRKCEACRKKIFHFTPIPHVILGLSMYCNSRCIYCAAHTDEYGEDHDIVPVLQRCDREGMFAKDAWFDWGGGEPTQHTHYEDAVRYLMEKGYRQRVNTNAIVLSQATMEMLENGMGTVRVSPDSGTPAVFRRMKGNDSFHAVWANIKSYCEANPEEVEIKYNICNYNSDQEEMDAFLDMCKKSGVLRVSVEGEANSYQKEKNVGPFYFRKKEFEAAHYLYNKARELGFHTTVSEYAFLWHAEYDENHVLQLPSVYRDNIDAACFSHGMYVEVFPTTDMLLDAIRELAYPVVICGAGKNGQKAIKMLRHENIPSVCIDNNTSLRGTIIDGVEVQYAVDYLAESHAPSIYLLTPDDVQPDMVKQLNDAGVEGKLYYVNIAAYNHYMNTLEKIERREEQAL</sequence>
<evidence type="ECO:0000256" key="4">
    <source>
        <dbReference type="ARBA" id="ARBA00023014"/>
    </source>
</evidence>
<evidence type="ECO:0000313" key="7">
    <source>
        <dbReference type="Proteomes" id="UP000004067"/>
    </source>
</evidence>
<dbReference type="CDD" id="cd01335">
    <property type="entry name" value="Radical_SAM"/>
    <property type="match status" value="1"/>
</dbReference>
<evidence type="ECO:0000256" key="3">
    <source>
        <dbReference type="ARBA" id="ARBA00023004"/>
    </source>
</evidence>
<dbReference type="SUPFAM" id="SSF51735">
    <property type="entry name" value="NAD(P)-binding Rossmann-fold domains"/>
    <property type="match status" value="1"/>
</dbReference>
<dbReference type="Pfam" id="PF04055">
    <property type="entry name" value="Radical_SAM"/>
    <property type="match status" value="1"/>
</dbReference>
<keyword evidence="2" id="KW-0479">Metal-binding</keyword>
<gene>
    <name evidence="6" type="ORF">HMPREF9081_2468</name>
</gene>
<dbReference type="InterPro" id="IPR036291">
    <property type="entry name" value="NAD(P)-bd_dom_sf"/>
</dbReference>
<dbReference type="GO" id="GO:0046872">
    <property type="term" value="F:metal ion binding"/>
    <property type="evidence" value="ECO:0007669"/>
    <property type="project" value="UniProtKB-KW"/>
</dbReference>
<dbReference type="HOGENOM" id="CLU_569501_0_0_9"/>
<keyword evidence="1" id="KW-0949">S-adenosyl-L-methionine</keyword>
<accession>F5RQD2</accession>
<comment type="caution">
    <text evidence="6">The sequence shown here is derived from an EMBL/GenBank/DDBJ whole genome shotgun (WGS) entry which is preliminary data.</text>
</comment>
<protein>
    <recommendedName>
        <fullName evidence="5">Radical SAM core domain-containing protein</fullName>
    </recommendedName>
</protein>
<dbReference type="InterPro" id="IPR013785">
    <property type="entry name" value="Aldolase_TIM"/>
</dbReference>
<dbReference type="PANTHER" id="PTHR11228">
    <property type="entry name" value="RADICAL SAM DOMAIN PROTEIN"/>
    <property type="match status" value="1"/>
</dbReference>